<evidence type="ECO:0000313" key="2">
    <source>
        <dbReference type="Proteomes" id="UP000054558"/>
    </source>
</evidence>
<sequence length="318" mass="35006">MSAVVAVGGAQAGGRALSHQCFPAEAESHMRAILGRKLVADPFKQQAQRPRLQRFRLQAGLGGVGRIIEQGDELGPEKVVIVRAHGKDYKFKSGEALGDILEMLDLLVRPGALVRRVDDYVPMKGEPVTAGFYDFGSRLGGTGSEEDMATIKSELAALNKGKVEDRATLKAIDERIGKMDLEGPSLTERVRHWVVLEGYFATAWGPPGVRVIGEILQQDYEYMVPYFDAMKDSLSPFVVVDRLRRTLEGELEAEAGGKCVRDELEAEGEVSKRVGDSEPRTIGWPEVDEVQWLEGEEVGWAEIEKVGFLSAVRLLHCD</sequence>
<proteinExistence type="predicted"/>
<accession>A0A1Y1I245</accession>
<name>A0A1Y1I245_KLENI</name>
<dbReference type="Proteomes" id="UP000054558">
    <property type="component" value="Unassembled WGS sequence"/>
</dbReference>
<evidence type="ECO:0000313" key="1">
    <source>
        <dbReference type="EMBL" id="GAQ82198.1"/>
    </source>
</evidence>
<dbReference type="AlphaFoldDB" id="A0A1Y1I245"/>
<keyword evidence="2" id="KW-1185">Reference proteome</keyword>
<protein>
    <submittedName>
        <fullName evidence="1">Uncharacterized protein</fullName>
    </submittedName>
</protein>
<gene>
    <name evidence="1" type="ORF">KFL_001040010</name>
</gene>
<reference evidence="1 2" key="1">
    <citation type="journal article" date="2014" name="Nat. Commun.">
        <title>Klebsormidium flaccidum genome reveals primary factors for plant terrestrial adaptation.</title>
        <authorList>
            <person name="Hori K."/>
            <person name="Maruyama F."/>
            <person name="Fujisawa T."/>
            <person name="Togashi T."/>
            <person name="Yamamoto N."/>
            <person name="Seo M."/>
            <person name="Sato S."/>
            <person name="Yamada T."/>
            <person name="Mori H."/>
            <person name="Tajima N."/>
            <person name="Moriyama T."/>
            <person name="Ikeuchi M."/>
            <person name="Watanabe M."/>
            <person name="Wada H."/>
            <person name="Kobayashi K."/>
            <person name="Saito M."/>
            <person name="Masuda T."/>
            <person name="Sasaki-Sekimoto Y."/>
            <person name="Mashiguchi K."/>
            <person name="Awai K."/>
            <person name="Shimojima M."/>
            <person name="Masuda S."/>
            <person name="Iwai M."/>
            <person name="Nobusawa T."/>
            <person name="Narise T."/>
            <person name="Kondo S."/>
            <person name="Saito H."/>
            <person name="Sato R."/>
            <person name="Murakawa M."/>
            <person name="Ihara Y."/>
            <person name="Oshima-Yamada Y."/>
            <person name="Ohtaka K."/>
            <person name="Satoh M."/>
            <person name="Sonobe K."/>
            <person name="Ishii M."/>
            <person name="Ohtani R."/>
            <person name="Kanamori-Sato M."/>
            <person name="Honoki R."/>
            <person name="Miyazaki D."/>
            <person name="Mochizuki H."/>
            <person name="Umetsu J."/>
            <person name="Higashi K."/>
            <person name="Shibata D."/>
            <person name="Kamiya Y."/>
            <person name="Sato N."/>
            <person name="Nakamura Y."/>
            <person name="Tabata S."/>
            <person name="Ida S."/>
            <person name="Kurokawa K."/>
            <person name="Ohta H."/>
        </authorList>
    </citation>
    <scope>NUCLEOTIDE SEQUENCE [LARGE SCALE GENOMIC DNA]</scope>
    <source>
        <strain evidence="1 2">NIES-2285</strain>
    </source>
</reference>
<dbReference type="EMBL" id="DF237053">
    <property type="protein sequence ID" value="GAQ82198.1"/>
    <property type="molecule type" value="Genomic_DNA"/>
</dbReference>
<organism evidence="1 2">
    <name type="scientific">Klebsormidium nitens</name>
    <name type="common">Green alga</name>
    <name type="synonym">Ulothrix nitens</name>
    <dbReference type="NCBI Taxonomy" id="105231"/>
    <lineage>
        <taxon>Eukaryota</taxon>
        <taxon>Viridiplantae</taxon>
        <taxon>Streptophyta</taxon>
        <taxon>Klebsormidiophyceae</taxon>
        <taxon>Klebsormidiales</taxon>
        <taxon>Klebsormidiaceae</taxon>
        <taxon>Klebsormidium</taxon>
    </lineage>
</organism>